<keyword evidence="1" id="KW-0812">Transmembrane</keyword>
<dbReference type="Proteomes" id="UP000602381">
    <property type="component" value="Unassembled WGS sequence"/>
</dbReference>
<feature type="transmembrane region" description="Helical" evidence="1">
    <location>
        <begin position="177"/>
        <end position="198"/>
    </location>
</feature>
<reference evidence="3" key="1">
    <citation type="journal article" date="2019" name="Int. J. Syst. Evol. Microbiol.">
        <title>The Global Catalogue of Microorganisms (GCM) 10K type strain sequencing project: providing services to taxonomists for standard genome sequencing and annotation.</title>
        <authorList>
            <consortium name="The Broad Institute Genomics Platform"/>
            <consortium name="The Broad Institute Genome Sequencing Center for Infectious Disease"/>
            <person name="Wu L."/>
            <person name="Ma J."/>
        </authorList>
    </citation>
    <scope>NUCLEOTIDE SEQUENCE [LARGE SCALE GENOMIC DNA]</scope>
    <source>
        <strain evidence="3">JCM 17843</strain>
    </source>
</reference>
<feature type="transmembrane region" description="Helical" evidence="1">
    <location>
        <begin position="48"/>
        <end position="68"/>
    </location>
</feature>
<gene>
    <name evidence="2" type="ORF">GCM10007972_21280</name>
</gene>
<dbReference type="RefSeq" id="WP_150005445.1">
    <property type="nucleotide sequence ID" value="NZ_BMOV01000007.1"/>
</dbReference>
<proteinExistence type="predicted"/>
<accession>A0ABQ2LEX0</accession>
<dbReference type="InterPro" id="IPR018692">
    <property type="entry name" value="DUF2189"/>
</dbReference>
<keyword evidence="1" id="KW-0472">Membrane</keyword>
<evidence type="ECO:0000313" key="3">
    <source>
        <dbReference type="Proteomes" id="UP000602381"/>
    </source>
</evidence>
<evidence type="ECO:0000313" key="2">
    <source>
        <dbReference type="EMBL" id="GGO14299.1"/>
    </source>
</evidence>
<keyword evidence="1" id="KW-1133">Transmembrane helix</keyword>
<feature type="transmembrane region" description="Helical" evidence="1">
    <location>
        <begin position="222"/>
        <end position="251"/>
    </location>
</feature>
<dbReference type="Pfam" id="PF09955">
    <property type="entry name" value="DUF2189"/>
    <property type="match status" value="1"/>
</dbReference>
<organism evidence="2 3">
    <name type="scientific">Iodidimonas muriae</name>
    <dbReference type="NCBI Taxonomy" id="261467"/>
    <lineage>
        <taxon>Bacteria</taxon>
        <taxon>Pseudomonadati</taxon>
        <taxon>Pseudomonadota</taxon>
        <taxon>Alphaproteobacteria</taxon>
        <taxon>Iodidimonadales</taxon>
        <taxon>Iodidimonadaceae</taxon>
        <taxon>Iodidimonas</taxon>
    </lineage>
</organism>
<feature type="transmembrane region" description="Helical" evidence="1">
    <location>
        <begin position="74"/>
        <end position="94"/>
    </location>
</feature>
<name>A0ABQ2LEX0_9PROT</name>
<feature type="transmembrane region" description="Helical" evidence="1">
    <location>
        <begin position="114"/>
        <end position="138"/>
    </location>
</feature>
<protein>
    <recommendedName>
        <fullName evidence="4">DUF2189 domain-containing protein</fullName>
    </recommendedName>
</protein>
<evidence type="ECO:0008006" key="4">
    <source>
        <dbReference type="Google" id="ProtNLM"/>
    </source>
</evidence>
<keyword evidence="3" id="KW-1185">Reference proteome</keyword>
<dbReference type="EMBL" id="BMOV01000007">
    <property type="protein sequence ID" value="GGO14299.1"/>
    <property type="molecule type" value="Genomic_DNA"/>
</dbReference>
<evidence type="ECO:0000256" key="1">
    <source>
        <dbReference type="SAM" id="Phobius"/>
    </source>
</evidence>
<comment type="caution">
    <text evidence="2">The sequence shown here is derived from an EMBL/GenBank/DDBJ whole genome shotgun (WGS) entry which is preliminary data.</text>
</comment>
<sequence length="264" mass="28473">MVHAQTQPIFHEGNATSEGGQIKKISVGDVKAALQAGYDDFSQRPSHAVFLGLLYPLLCFVLLAAVTGRDLLPLIYPLIAGFSLVGPFAALGLYEMSRKREETGEMHWRDAFGVFRAAAFSQILVLGMLLLLLFSLWILTALLLYTYTLGTIATPEAPLAGLFTTSEGWTMIMAGNALGAVFSVLVFAISAVSFPMLLDRHVDTPTAVALSLKVVAANPRAMAYWGFVITAGLFLGFLPLAVGLAVIFPILGHATWHIYRATVK</sequence>